<keyword evidence="3" id="KW-1185">Reference proteome</keyword>
<comment type="caution">
    <text evidence="2">The sequence shown here is derived from an EMBL/GenBank/DDBJ whole genome shotgun (WGS) entry which is preliminary data.</text>
</comment>
<feature type="transmembrane region" description="Helical" evidence="1">
    <location>
        <begin position="74"/>
        <end position="98"/>
    </location>
</feature>
<organism evidence="2 3">
    <name type="scientific">Penicillium coprophilum</name>
    <dbReference type="NCBI Taxonomy" id="36646"/>
    <lineage>
        <taxon>Eukaryota</taxon>
        <taxon>Fungi</taxon>
        <taxon>Dikarya</taxon>
        <taxon>Ascomycota</taxon>
        <taxon>Pezizomycotina</taxon>
        <taxon>Eurotiomycetes</taxon>
        <taxon>Eurotiomycetidae</taxon>
        <taxon>Eurotiales</taxon>
        <taxon>Aspergillaceae</taxon>
        <taxon>Penicillium</taxon>
    </lineage>
</organism>
<dbReference type="EMBL" id="MDDG01000008">
    <property type="protein sequence ID" value="OQE38329.1"/>
    <property type="molecule type" value="Genomic_DNA"/>
</dbReference>
<feature type="transmembrane region" description="Helical" evidence="1">
    <location>
        <begin position="40"/>
        <end position="62"/>
    </location>
</feature>
<dbReference type="AlphaFoldDB" id="A0A1V6UJ87"/>
<dbReference type="Proteomes" id="UP000191500">
    <property type="component" value="Unassembled WGS sequence"/>
</dbReference>
<sequence>MTNASASETSRPRLGLRVFAVILAVATMSVFGALWHNQAWIYYIIVGIAGIWSLINVILIALKRPVHPGTHIALDLIFTVVLWFWGILGLIGQSMSYYNGYSGDSWRDMAIAALSLMVANGFLHFLHFILGCCDVHWRRHASPVDYNPRKGDIVDSA</sequence>
<reference evidence="3" key="1">
    <citation type="journal article" date="2017" name="Nat. Microbiol.">
        <title>Global analysis of biosynthetic gene clusters reveals vast potential of secondary metabolite production in Penicillium species.</title>
        <authorList>
            <person name="Nielsen J.C."/>
            <person name="Grijseels S."/>
            <person name="Prigent S."/>
            <person name="Ji B."/>
            <person name="Dainat J."/>
            <person name="Nielsen K.F."/>
            <person name="Frisvad J.C."/>
            <person name="Workman M."/>
            <person name="Nielsen J."/>
        </authorList>
    </citation>
    <scope>NUCLEOTIDE SEQUENCE [LARGE SCALE GENOMIC DNA]</scope>
    <source>
        <strain evidence="3">IBT 31321</strain>
    </source>
</reference>
<keyword evidence="1" id="KW-1133">Transmembrane helix</keyword>
<feature type="transmembrane region" description="Helical" evidence="1">
    <location>
        <begin position="14"/>
        <end position="34"/>
    </location>
</feature>
<evidence type="ECO:0000256" key="1">
    <source>
        <dbReference type="SAM" id="Phobius"/>
    </source>
</evidence>
<name>A0A1V6UJ87_9EURO</name>
<proteinExistence type="predicted"/>
<evidence type="ECO:0000313" key="2">
    <source>
        <dbReference type="EMBL" id="OQE38329.1"/>
    </source>
</evidence>
<keyword evidence="1" id="KW-0812">Transmembrane</keyword>
<accession>A0A1V6UJ87</accession>
<gene>
    <name evidence="2" type="ORF">PENCOP_c008G04049</name>
</gene>
<protein>
    <recommendedName>
        <fullName evidence="4">MARVEL domain-containing protein</fullName>
    </recommendedName>
</protein>
<feature type="transmembrane region" description="Helical" evidence="1">
    <location>
        <begin position="110"/>
        <end position="130"/>
    </location>
</feature>
<keyword evidence="1" id="KW-0472">Membrane</keyword>
<evidence type="ECO:0000313" key="3">
    <source>
        <dbReference type="Proteomes" id="UP000191500"/>
    </source>
</evidence>
<evidence type="ECO:0008006" key="4">
    <source>
        <dbReference type="Google" id="ProtNLM"/>
    </source>
</evidence>